<dbReference type="InterPro" id="IPR002126">
    <property type="entry name" value="Cadherin-like_dom"/>
</dbReference>
<feature type="region of interest" description="Disordered" evidence="16">
    <location>
        <begin position="4540"/>
        <end position="4573"/>
    </location>
</feature>
<dbReference type="FunFam" id="2.60.40.60:FF:000061">
    <property type="entry name" value="FAT atypical cadherin 3"/>
    <property type="match status" value="2"/>
</dbReference>
<dbReference type="FunFam" id="2.60.40.60:FF:000037">
    <property type="entry name" value="FAT atypical cadherin 1"/>
    <property type="match status" value="1"/>
</dbReference>
<dbReference type="SUPFAM" id="SSF49899">
    <property type="entry name" value="Concanavalin A-like lectins/glucanases"/>
    <property type="match status" value="1"/>
</dbReference>
<dbReference type="GO" id="GO:0048589">
    <property type="term" value="P:developmental growth"/>
    <property type="evidence" value="ECO:0007669"/>
    <property type="project" value="UniProtKB-ARBA"/>
</dbReference>
<accession>E0VDI8</accession>
<feature type="domain" description="Cadherin" evidence="21">
    <location>
        <begin position="3527"/>
        <end position="3631"/>
    </location>
</feature>
<gene>
    <name evidence="23" type="primary">8238331</name>
    <name evidence="22" type="ORF">Phum_PHUM117300</name>
</gene>
<dbReference type="PROSITE" id="PS50026">
    <property type="entry name" value="EGF_3"/>
    <property type="match status" value="5"/>
</dbReference>
<dbReference type="FunFam" id="2.60.40.60:FF:000021">
    <property type="entry name" value="FAT atypical cadherin 1"/>
    <property type="match status" value="2"/>
</dbReference>
<feature type="domain" description="EGF-like" evidence="20">
    <location>
        <begin position="4267"/>
        <end position="4303"/>
    </location>
</feature>
<dbReference type="EnsemblMetazoa" id="PHUM117300-RA">
    <property type="protein sequence ID" value="PHUM117300-PA"/>
    <property type="gene ID" value="PHUM117300"/>
</dbReference>
<feature type="domain" description="Cadherin" evidence="21">
    <location>
        <begin position="2489"/>
        <end position="2589"/>
    </location>
</feature>
<dbReference type="FunFam" id="2.10.25.10:FF:000472">
    <property type="entry name" value="Uncharacterized protein, isoform A"/>
    <property type="match status" value="1"/>
</dbReference>
<dbReference type="FunFam" id="2.60.40.60:FF:000039">
    <property type="entry name" value="FAT atypical cadherin 3"/>
    <property type="match status" value="1"/>
</dbReference>
<feature type="domain" description="Cadherin" evidence="21">
    <location>
        <begin position="3317"/>
        <end position="3421"/>
    </location>
</feature>
<feature type="domain" description="Cadherin" evidence="21">
    <location>
        <begin position="2590"/>
        <end position="2692"/>
    </location>
</feature>
<feature type="domain" description="Cadherin" evidence="21">
    <location>
        <begin position="3647"/>
        <end position="3738"/>
    </location>
</feature>
<evidence type="ECO:0000256" key="6">
    <source>
        <dbReference type="ARBA" id="ARBA00022729"/>
    </source>
</evidence>
<dbReference type="Pfam" id="PF02210">
    <property type="entry name" value="Laminin_G_2"/>
    <property type="match status" value="1"/>
</dbReference>
<dbReference type="PROSITE" id="PS50268">
    <property type="entry name" value="CADHERIN_2"/>
    <property type="match status" value="34"/>
</dbReference>
<feature type="region of interest" description="Disordered" evidence="16">
    <location>
        <begin position="4693"/>
        <end position="4716"/>
    </location>
</feature>
<feature type="domain" description="Cadherin" evidence="21">
    <location>
        <begin position="812"/>
        <end position="916"/>
    </location>
</feature>
<feature type="domain" description="Cadherin" evidence="21">
    <location>
        <begin position="347"/>
        <end position="439"/>
    </location>
</feature>
<dbReference type="FunFam" id="2.60.40.60:FF:000041">
    <property type="entry name" value="FAT atypical cadherin 1"/>
    <property type="match status" value="1"/>
</dbReference>
<dbReference type="FunFam" id="2.60.40.60:FF:000064">
    <property type="entry name" value="FAT atypical cadherin 1"/>
    <property type="match status" value="1"/>
</dbReference>
<feature type="domain" description="Cadherin" evidence="21">
    <location>
        <begin position="1238"/>
        <end position="1343"/>
    </location>
</feature>
<evidence type="ECO:0000256" key="7">
    <source>
        <dbReference type="ARBA" id="ARBA00022737"/>
    </source>
</evidence>
<feature type="disulfide bond" evidence="15">
    <location>
        <begin position="4219"/>
        <end position="4228"/>
    </location>
</feature>
<evidence type="ECO:0000256" key="8">
    <source>
        <dbReference type="ARBA" id="ARBA00022837"/>
    </source>
</evidence>
<dbReference type="GO" id="GO:0007156">
    <property type="term" value="P:homophilic cell adhesion via plasma membrane adhesion molecules"/>
    <property type="evidence" value="ECO:0007669"/>
    <property type="project" value="InterPro"/>
</dbReference>
<dbReference type="PROSITE" id="PS01186">
    <property type="entry name" value="EGF_2"/>
    <property type="match status" value="1"/>
</dbReference>
<dbReference type="PANTHER" id="PTHR24025">
    <property type="entry name" value="DESMOGLEIN FAMILY MEMBER"/>
    <property type="match status" value="1"/>
</dbReference>
<dbReference type="FunFam" id="2.60.40.60:FF:000033">
    <property type="entry name" value="FAT atypical cadherin 1"/>
    <property type="match status" value="2"/>
</dbReference>
<feature type="domain" description="Cadherin" evidence="21">
    <location>
        <begin position="3213"/>
        <end position="3316"/>
    </location>
</feature>
<keyword evidence="8 14" id="KW-0106">Calcium</keyword>
<evidence type="ECO:0000256" key="16">
    <source>
        <dbReference type="SAM" id="MobiDB-lite"/>
    </source>
</evidence>
<dbReference type="FunFam" id="2.60.40.60:FF:000053">
    <property type="entry name" value="FAT atypical cadherin 3"/>
    <property type="match status" value="1"/>
</dbReference>
<dbReference type="PANTHER" id="PTHR24025:SF23">
    <property type="entry name" value="NEURAL-CADHERIN"/>
    <property type="match status" value="1"/>
</dbReference>
<comment type="caution">
    <text evidence="15">Lacks conserved residue(s) required for the propagation of feature annotation.</text>
</comment>
<feature type="domain" description="Laminin G" evidence="19">
    <location>
        <begin position="3961"/>
        <end position="4145"/>
    </location>
</feature>
<feature type="domain" description="Cadherin" evidence="21">
    <location>
        <begin position="1140"/>
        <end position="1242"/>
    </location>
</feature>
<feature type="domain" description="Cadherin" evidence="21">
    <location>
        <begin position="1454"/>
        <end position="1552"/>
    </location>
</feature>
<keyword evidence="13" id="KW-0325">Glycoprotein</keyword>
<dbReference type="PRINTS" id="PR00205">
    <property type="entry name" value="CADHERIN"/>
</dbReference>
<reference evidence="22" key="2">
    <citation type="submission" date="2007-04" db="EMBL/GenBank/DDBJ databases">
        <title>The genome of the human body louse.</title>
        <authorList>
            <consortium name="The Human Body Louse Genome Consortium"/>
            <person name="Kirkness E."/>
            <person name="Walenz B."/>
            <person name="Hass B."/>
            <person name="Bruggner R."/>
            <person name="Strausberg R."/>
        </authorList>
    </citation>
    <scope>NUCLEOTIDE SEQUENCE</scope>
    <source>
        <strain evidence="22">USDA</strain>
    </source>
</reference>
<feature type="domain" description="Cadherin" evidence="21">
    <location>
        <begin position="2076"/>
        <end position="2178"/>
    </location>
</feature>
<evidence type="ECO:0000256" key="2">
    <source>
        <dbReference type="ARBA" id="ARBA00005847"/>
    </source>
</evidence>
<feature type="domain" description="Cadherin" evidence="21">
    <location>
        <begin position="2382"/>
        <end position="2488"/>
    </location>
</feature>
<keyword evidence="24" id="KW-1185">Reference proteome</keyword>
<feature type="domain" description="Cadherin" evidence="21">
    <location>
        <begin position="917"/>
        <end position="1024"/>
    </location>
</feature>
<feature type="transmembrane region" description="Helical" evidence="17">
    <location>
        <begin position="4323"/>
        <end position="4343"/>
    </location>
</feature>
<feature type="domain" description="Cadherin" evidence="21">
    <location>
        <begin position="3422"/>
        <end position="3526"/>
    </location>
</feature>
<dbReference type="InterPro" id="IPR001791">
    <property type="entry name" value="Laminin_G"/>
</dbReference>
<dbReference type="FunFam" id="2.60.40.60:FF:000024">
    <property type="entry name" value="FAT atypical cadherin 3"/>
    <property type="match status" value="2"/>
</dbReference>
<comment type="similarity">
    <text evidence="2">Belongs to the NOTCH family.</text>
</comment>
<dbReference type="PROSITE" id="PS50025">
    <property type="entry name" value="LAM_G_DOMAIN"/>
    <property type="match status" value="1"/>
</dbReference>
<sequence>MKWQWRCSIWRIWMIQFLFLASSVTLSSKEITGEWSETTEFPDWETPQTPFPLSPQSISTTTTVVAPGSSNLFFPTIDSVSSLSPNAYRNDEPTVRHDDKVYEFKFTKESYNATIPENSPWKTNVVSEEKMGIYVPDDLEKIHFKIVSGDKDKFFKAEELVVGDFCFLIIRTRTNMNDVLNRERKDKYIIDVKATGTIGKKPVETNTVVFINILDVNDLKPLFFHSKYEKTVPEDMPLHKSILKVLAEDADSGRNGEVYYSFAERTDQFSVHPTTGVISLTRRLRYHDKSMHELTVIGQDRGFTSRGATSRQSTAKLIIRVQEVNFCVPEIYVQTLTDVEENANFRVAAFVRVIDNDKGIHGAIKSLDIVDGDSDGHFRIKKIDDGEYSIELLECINRDNHPKLYNITLRAVDSGTPPKQSFKSVLLKIAGINDNIPIFDREIYEVNIPENSPVNSPVIRLKVANPDESKNAKVFLEIVGGNEGNEFYLNSETGMLYTAKILDAEEKSFYTLTVSAIDQGTVRGRKQSSAKVKINVLDMNDNDPTFDTSEMNVVIDENEPAGTTVLKVTAKDKDFGENSYISYSIANLNPVPFEIDHFSGIIRTTQVLDYESMRRNYILRIRASDWGLPFRRQTEMQVKIRLKDINDNRPQFEKVECTGHVPRYVAIGTEILTLSAIDFDASNIISYRLISGNEDNCFALDSTSGILSVTCDLMDVQVSERTLNVTATDGTHFADVNRVHMYLVNAKRNLPGHGRFISDDIGAFECRDTGVARRLTEVLAAAEKNNMPLQHQEEFAMMPSRYGENIHSPEFINFPLEIKVNESAALGTRLTTIQARDRDLGYNGKLVFGISGGDQDSVFKIDSDTGELKVIGYLDRERTDEYLLNISVFDLGRPQKSSSKILPITILDINDNPPIFEKSVASFRIPENEANGTAIFRVNATDKDLGNNGIVSYHLITDTKDFSVDPVQGILFVSSGLDRERQDLYELKIRAVDGGEKDTGKPSLYSDAIVQIHIDDVNDNAPVFALPSYTVRIREDVPVGTVVAVVSASDPDLREGGEIRYFISAETDGEGLFTIDKQSGTIRTAKELNFELRQIHNLVVKARDKGSPPLFSETTIIVEVEDVNENAYPPVFPDFVVSCSVKENLPVGTVVTTVQAVDQDPPGDDSKVSYYIKGGDGVGYFSIDENGQIKTLAVFDVETKSHYWLTVYAEDHGVIPLSSRLEVYVAIENVNDNSPLTDEPIYYASVPENSESGKLIVELSATDADLDPNNKIFYKITAGNPQSYFTIDSISGIIKTTERKLDRENQSEHSLEITITDNGTPQLSSTTKVIISVSDVNDHAPEFNQPYYKITVPATTSNNNNLDDDIYQVLAYDKDSGPNADIVYSIKSGKGKGKFKIHPKTGMVYSMKEIYPGQEYEFMIRASDNGIPQKNSTARVSVTAIPVKSNSEHPPTILNPEQQVQVTESDDVGYLVALIQGSDKDGDKLWYKIVGGDPRNEFFIGRETGNILLAKTLDWETQHYYNLTISVTDGFHSTYGQVYVMVINSNDHRPKFSKNTYLVDISENVEPGTEILELIASDEDEDDKLFYSLHASRSPTSYDIFKVDSLSGIVKLAAPLDRETMEEHVLIVMVKDQDTPSKRNYAKVIVRVHDHNDHAPEFVSPIIQAKVFETSEVGTIVAKILAIDKDKEQNAKIHYSIISGNVGNIFSIHPQLGDLQVYRSLDSSSASEFMLNVKASDGGNPPLSSTIPVHVMVTMADNAPPKFTKNEIAAEIFENKPIGTYVTHVQARSASSLFYDIIKGNENDMFLINPSVGVILTKGILDYETKKLYNLTVEAVNLASARVTCQIIIHVLDRNDNAPRFLQAFYQGNISESSPIGSLVLTTDNSPLVIKAEDEDSELNALLSYDIVEDLPRKFFHIDSSTGAIRTVMTLDHESISTFIFHVKVSDVGKPRLSSESTAKVQITVKDINDCPPHFQYNEYNSTLLLPTYKGIALIQVNATDDDSPEKTILRYDIIEGNKGNTFVINSKTGMITVQDVGNMKKFYKLHVRVSDGKFSNICYVNVKVETSENSGLVFQKPIYHGSVLENSTKVVTITVVNVLGSALNEHVVFTILNPTEMFVIGRTSGAIRTTGKKFDRETKDKYELIIEGRSNDHEKARIAHVVVNVTILDINDNCPMFVNLPYYAVVPVTASKGDVITNVHAVDLDKDEYGEVRYELVKGHGELFKVCRKTGEISLKQNLEGHNTNYELIIAAYDGGINPCSTEVPVHIKIIDKSMPVFDKQFYTVTVPESIELLSPLAVNIQAVSALNRKLIYSISKGNDFEEFALNFNTGVIRVVDELDYETKKDYELTIRATDGVTGVFAEVLVNVLVEDVNDCPPEFSQDLYNISISEATPFGTSIFRVIVKDNDTGINQKVRFEIQMDSSNSSEYFHIDPEEGTIYLKKSLDHEVNSYHHFTVVANDLGVPSLSSTSHVWVNVIDMNDNPPKFEQPSYNCLLSEHAVRGQFITVITASDPDFVDRDKLYYAIVGGNENQIFSVDHSTGVLTLANLQNFQEHQYLLNVSVSDGVYTSFSRVRIEILPANLHNPTFAQPQIEAVVRENQPSGTYVTQTSATDDDFGTYSEISYSISSELMREYFEINKTTGVIRTKRHLDREIKKLYEIPVTASDQGGRLGFLNVRVKVRDENDNVPVFQVSEYKAAIPGNFTVELGFLKVKATDLDEDINAEIEYSISPPYTDKTDELFGINSQTGGIYLLKSAKPFQNQLFQFFVKAEDNGKPSKHSHVPVEIYIMGPNDVAPLFERKDDKFFLSEKSAPETVITRLKLVSNVTVKFRIVSGSIDNPQFYVDSTGQLSLARPLDREESNFHNIGVLAESKANPSLAALTEVLLKVLDENDNAPRFESTPYECTIAENIEEGSSILRVIAHDNDSGNNKEVRYSLTQDNGDLANIFAIDSYTGWIRTLVPLDKEKNPEYNFQIMATDNGIQKHFARTSVHVKLKDYNDNPPVFTSEHYTGSVSEDALPGTVVIQLNTLDLDSDLDSRVDLYITSGDIMAQFQIRQTGEIYVAKPLDRELISHYNLEVTATDGKFVTSTKVSIEVIDANDNPPYCMKYRYRHILSEGVLPGTYVTSIEAVDIDEQSTSNLRFYLTGEGAEKFSLDKTLGHLKTALPLDREEQSKYQLVAHVQDRDKPKWECSSEVYILISDLNDNPPQFEKEMYSATLPEDVQIGTLVTKLHATDKDIGINRKIKYTFIDSANEHFKIEPDSGIVTLLKPLDREQKATYNLSIKAFDQGTPQLSQITKLLVLVLDINDNPPEFAYKTYYGTIPESEPIGTEIVRVLATSKDTGINAEISYSIVGGNEHKKFEINQKTGVVKIVEPLDFERAKDYLLTIQATDGGVPPLSNHATVNITVTDSNDNPPVFIQMSYSATIREDTQVGDKILQVTANDLDSNLNGQISYSIINGDRQNQFRIDKDNGYLIVNAPLDREMISSYVLEIQATDHGIPELSSSVLVNLEISDFNDNPPLFSQDNYTAVVQEDKPPGFVILKFHVTDADAGFNTSPFTFDFRAGNEGLMFKLAQDGSLQTAKKFNHRMKDNYLLHIRVFDNGTPPMFSDTFVAVKVIEESQYPPVLTPLEIVVNSYLDQFSGGVLGKIHATDQDPYDTLTYSINPKISGSKISDFIKIDAQDGTLTAVSILDVGEYQLNVSVTDGKFTTTAVAKITVELITEEMLENAIIIRFRGVSASNFVLSHKRGFLRAIRMSLGARPKDVVIISVQPIQGKKRATRNHFYDKKQKISKKGFNRSFNNHSISYKVYDQKDVTSNKNRKPRQLHDEVEQSMGLIVEEIIRDKCTPNHCVYGTCHDRYALDSSQSATVATDVTSFVFPKYAHRVKCLCQEGYAGDRCEKIVNECARNLCPRHKICTPDASAQGYSCQCPDGFTGEFCELDISQCHDDTCYVPRNPISFTGMSYAKYKVGKSVLKRALEYEMNLQIRVRTVQETGTLMYASGKVDFNVLEIVSGVAQYRFDLGSGEGLVRVSSVFISDGQWHEILLERNGNNARIVVDGKHVAQGSAPGTNDVLNVQGDFIYLGAEIKHHPSVIGVENIQRGFIGCMDDIRLAKVALPLHMSGTSSVAFLKLFYNIEFNCNAGAVLVPLGICGSQPCKNGGTCEDLGDGSYECKCHPRYRGINCEIDTNPCLSSPCLYGGKCIPISENDYICECLIRLSGKRCQHGRHCSPNPCRNGGVCEEGDNGPICKCRGFTGDTCTIDIDECMAAPCLNSATCINTIGSYTCACQHSFTGKLCANSIYSSPITSSIYNLTLEELIGILVVIIVILLLVFCFILYRKLRTKRNRQHGNHINNDTRKDMVLNSTCKSNDTEFKRGSKLSNLEISQREPLQCAPRPASYTASSTEPGGHLGPVQTPLNNLDTLRSYGSAGDELECDLPPDYVRNLNRSTPINNHTSIDSESLCKPSWNAVIPLVSFSENNIKNDLKLGNTKIMEPLKIQNPRSNVGRSNISHSEEDTRYHWDCSDWVRQDQRPLPNITEVPGSEVPDSSSFHSNESNESNNQHNVLPPVLGPIDPARDFDTLNEDVESEYVGDSECGTEFNYSDGGVPRLNALDSGNEDYRFQSSDSFLRHPNTYFPKYNIPSETDQNEESDDEYIGYGFPKHERSALLGSHGNLSTNVCEIDESELEAPELKKLNPKSWKSGSVTQTAV</sequence>
<feature type="domain" description="Cadherin" evidence="21">
    <location>
        <begin position="1862"/>
        <end position="1975"/>
    </location>
</feature>
<dbReference type="InterPro" id="IPR018097">
    <property type="entry name" value="EGF_Ca-bd_CS"/>
</dbReference>
<feature type="domain" description="EGF-like" evidence="20">
    <location>
        <begin position="4230"/>
        <end position="4265"/>
    </location>
</feature>
<feature type="domain" description="EGF-like" evidence="20">
    <location>
        <begin position="4153"/>
        <end position="4190"/>
    </location>
</feature>
<feature type="signal peptide" evidence="18">
    <location>
        <begin position="1"/>
        <end position="28"/>
    </location>
</feature>
<dbReference type="EMBL" id="AAZO01001384">
    <property type="status" value="NOT_ANNOTATED_CDS"/>
    <property type="molecule type" value="Genomic_DNA"/>
</dbReference>
<evidence type="ECO:0000256" key="3">
    <source>
        <dbReference type="ARBA" id="ARBA00022475"/>
    </source>
</evidence>
<comment type="subcellular location">
    <subcellularLocation>
        <location evidence="1">Cell membrane</location>
        <topology evidence="1">Single-pass type I membrane protein</topology>
    </subcellularLocation>
</comment>
<dbReference type="FunFam" id="2.60.40.60:FF:000116">
    <property type="entry name" value="Dachsous cadherin-related 2"/>
    <property type="match status" value="1"/>
</dbReference>
<evidence type="ECO:0000313" key="22">
    <source>
        <dbReference type="EMBL" id="EEB11444.1"/>
    </source>
</evidence>
<dbReference type="eggNOG" id="KOG1219">
    <property type="taxonomic scope" value="Eukaryota"/>
</dbReference>
<dbReference type="SMART" id="SM00181">
    <property type="entry name" value="EGF"/>
    <property type="match status" value="6"/>
</dbReference>
<keyword evidence="11 17" id="KW-0472">Membrane</keyword>
<dbReference type="FunFam" id="2.60.40.60:FF:000013">
    <property type="entry name" value="Cadherin EGF LAG seven-pass G-type receptor"/>
    <property type="match status" value="3"/>
</dbReference>
<feature type="compositionally biased region" description="Low complexity" evidence="16">
    <location>
        <begin position="4554"/>
        <end position="4570"/>
    </location>
</feature>
<feature type="domain" description="Cadherin" evidence="21">
    <location>
        <begin position="547"/>
        <end position="652"/>
    </location>
</feature>
<dbReference type="GO" id="GO:0050839">
    <property type="term" value="F:cell adhesion molecule binding"/>
    <property type="evidence" value="ECO:0007669"/>
    <property type="project" value="UniProtKB-ARBA"/>
</dbReference>
<evidence type="ECO:0000313" key="23">
    <source>
        <dbReference type="EnsemblMetazoa" id="PHUM117300-PA"/>
    </source>
</evidence>
<protein>
    <submittedName>
        <fullName evidence="22">Protocadherin fat 2, putative</fullName>
        <ecNumber evidence="22">1.1.1.1</ecNumber>
    </submittedName>
</protein>
<evidence type="ECO:0000259" key="21">
    <source>
        <dbReference type="PROSITE" id="PS50268"/>
    </source>
</evidence>
<keyword evidence="10 17" id="KW-1133">Transmembrane helix</keyword>
<dbReference type="Pfam" id="PF07645">
    <property type="entry name" value="EGF_CA"/>
    <property type="match status" value="1"/>
</dbReference>
<dbReference type="Proteomes" id="UP000009046">
    <property type="component" value="Unassembled WGS sequence"/>
</dbReference>
<dbReference type="InterPro" id="IPR020894">
    <property type="entry name" value="Cadherin_CS"/>
</dbReference>
<dbReference type="GO" id="GO:0004022">
    <property type="term" value="F:alcohol dehydrogenase (NAD+) activity"/>
    <property type="evidence" value="ECO:0007669"/>
    <property type="project" value="UniProtKB-EC"/>
</dbReference>
<evidence type="ECO:0000259" key="20">
    <source>
        <dbReference type="PROSITE" id="PS50026"/>
    </source>
</evidence>
<feature type="domain" description="Cadherin" evidence="21">
    <location>
        <begin position="661"/>
        <end position="753"/>
    </location>
</feature>
<dbReference type="GO" id="GO:0007010">
    <property type="term" value="P:cytoskeleton organization"/>
    <property type="evidence" value="ECO:0007669"/>
    <property type="project" value="UniProtKB-ARBA"/>
</dbReference>
<dbReference type="GO" id="GO:0005509">
    <property type="term" value="F:calcium ion binding"/>
    <property type="evidence" value="ECO:0007669"/>
    <property type="project" value="UniProtKB-UniRule"/>
</dbReference>
<evidence type="ECO:0000256" key="1">
    <source>
        <dbReference type="ARBA" id="ARBA00004251"/>
    </source>
</evidence>
<evidence type="ECO:0000256" key="14">
    <source>
        <dbReference type="PROSITE-ProRule" id="PRU00043"/>
    </source>
</evidence>
<reference evidence="22" key="1">
    <citation type="submission" date="2007-04" db="EMBL/GenBank/DDBJ databases">
        <title>Annotation of Pediculus humanus corporis strain USDA.</title>
        <authorList>
            <person name="Kirkness E."/>
            <person name="Hannick L."/>
            <person name="Hass B."/>
            <person name="Bruggner R."/>
            <person name="Lawson D."/>
            <person name="Bidwell S."/>
            <person name="Joardar V."/>
            <person name="Caler E."/>
            <person name="Walenz B."/>
            <person name="Inman J."/>
            <person name="Schobel S."/>
            <person name="Galinsky K."/>
            <person name="Amedeo P."/>
            <person name="Strausberg R."/>
        </authorList>
    </citation>
    <scope>NUCLEOTIDE SEQUENCE</scope>
    <source>
        <strain evidence="22">USDA</strain>
    </source>
</reference>
<feature type="chain" id="PRO_5011412486" evidence="18">
    <location>
        <begin position="29"/>
        <end position="4716"/>
    </location>
</feature>
<evidence type="ECO:0000256" key="11">
    <source>
        <dbReference type="ARBA" id="ARBA00023136"/>
    </source>
</evidence>
<dbReference type="Gene3D" id="2.60.40.60">
    <property type="entry name" value="Cadherins"/>
    <property type="match status" value="34"/>
</dbReference>
<evidence type="ECO:0000256" key="18">
    <source>
        <dbReference type="SAM" id="SignalP"/>
    </source>
</evidence>
<keyword evidence="7" id="KW-0677">Repeat</keyword>
<dbReference type="PROSITE" id="PS00232">
    <property type="entry name" value="CADHERIN_1"/>
    <property type="match status" value="15"/>
</dbReference>
<dbReference type="InterPro" id="IPR000742">
    <property type="entry name" value="EGF"/>
</dbReference>
<feature type="domain" description="Cadherin" evidence="21">
    <location>
        <begin position="3109"/>
        <end position="3212"/>
    </location>
</feature>
<feature type="domain" description="Cadherin" evidence="21">
    <location>
        <begin position="1344"/>
        <end position="1453"/>
    </location>
</feature>
<evidence type="ECO:0000256" key="12">
    <source>
        <dbReference type="ARBA" id="ARBA00023157"/>
    </source>
</evidence>
<organism>
    <name type="scientific">Pediculus humanus subsp. corporis</name>
    <name type="common">Body louse</name>
    <dbReference type="NCBI Taxonomy" id="121224"/>
    <lineage>
        <taxon>Eukaryota</taxon>
        <taxon>Metazoa</taxon>
        <taxon>Ecdysozoa</taxon>
        <taxon>Arthropoda</taxon>
        <taxon>Hexapoda</taxon>
        <taxon>Insecta</taxon>
        <taxon>Pterygota</taxon>
        <taxon>Neoptera</taxon>
        <taxon>Paraneoptera</taxon>
        <taxon>Psocodea</taxon>
        <taxon>Troctomorpha</taxon>
        <taxon>Phthiraptera</taxon>
        <taxon>Anoplura</taxon>
        <taxon>Pediculidae</taxon>
        <taxon>Pediculus</taxon>
    </lineage>
</organism>
<dbReference type="InterPro" id="IPR001881">
    <property type="entry name" value="EGF-like_Ca-bd_dom"/>
</dbReference>
<feature type="domain" description="Cadherin" evidence="21">
    <location>
        <begin position="1991"/>
        <end position="2080"/>
    </location>
</feature>
<feature type="disulfide bond" evidence="15">
    <location>
        <begin position="3915"/>
        <end position="3932"/>
    </location>
</feature>
<dbReference type="FunFam" id="2.60.40.60:FF:000051">
    <property type="entry name" value="FAT atypical cadherin 1"/>
    <property type="match status" value="1"/>
</dbReference>
<feature type="disulfide bond" evidence="15">
    <location>
        <begin position="4180"/>
        <end position="4189"/>
    </location>
</feature>
<evidence type="ECO:0000256" key="9">
    <source>
        <dbReference type="ARBA" id="ARBA00022889"/>
    </source>
</evidence>
<dbReference type="SUPFAM" id="SSF57196">
    <property type="entry name" value="EGF/Laminin"/>
    <property type="match status" value="5"/>
</dbReference>
<dbReference type="EMBL" id="DS235078">
    <property type="protein sequence ID" value="EEB11444.1"/>
    <property type="molecule type" value="Genomic_DNA"/>
</dbReference>
<name>E0VDI8_PEDHC</name>
<reference evidence="23" key="3">
    <citation type="submission" date="2020-05" db="UniProtKB">
        <authorList>
            <consortium name="EnsemblMetazoa"/>
        </authorList>
    </citation>
    <scope>IDENTIFICATION</scope>
    <source>
        <strain evidence="23">USDA</strain>
    </source>
</reference>
<dbReference type="GO" id="GO:0030855">
    <property type="term" value="P:epithelial cell differentiation"/>
    <property type="evidence" value="ECO:0007669"/>
    <property type="project" value="UniProtKB-ARBA"/>
</dbReference>
<keyword evidence="12 15" id="KW-1015">Disulfide bond</keyword>
<dbReference type="GO" id="GO:0048513">
    <property type="term" value="P:animal organ development"/>
    <property type="evidence" value="ECO:0007669"/>
    <property type="project" value="UniProtKB-ARBA"/>
</dbReference>
<feature type="domain" description="Cadherin" evidence="21">
    <location>
        <begin position="1764"/>
        <end position="1861"/>
    </location>
</feature>
<dbReference type="HOGENOM" id="CLU_000042_2_0_1"/>
<feature type="domain" description="Cadherin" evidence="21">
    <location>
        <begin position="1659"/>
        <end position="1763"/>
    </location>
</feature>
<feature type="domain" description="Cadherin" evidence="21">
    <location>
        <begin position="2179"/>
        <end position="2279"/>
    </location>
</feature>
<dbReference type="SMART" id="SM00179">
    <property type="entry name" value="EGF_CA"/>
    <property type="match status" value="4"/>
</dbReference>
<evidence type="ECO:0000256" key="15">
    <source>
        <dbReference type="PROSITE-ProRule" id="PRU00076"/>
    </source>
</evidence>
<dbReference type="GO" id="GO:0001736">
    <property type="term" value="P:establishment of planar polarity"/>
    <property type="evidence" value="ECO:0007669"/>
    <property type="project" value="UniProtKB-ARBA"/>
</dbReference>
<dbReference type="CTD" id="8238331"/>
<dbReference type="FunFam" id="2.10.25.10:FF:000471">
    <property type="entry name" value="Protein lin-12"/>
    <property type="match status" value="1"/>
</dbReference>
<feature type="domain" description="Cadherin" evidence="21">
    <location>
        <begin position="2693"/>
        <end position="2800"/>
    </location>
</feature>
<feature type="domain" description="Cadherin" evidence="21">
    <location>
        <begin position="2826"/>
        <end position="2900"/>
    </location>
</feature>
<feature type="domain" description="Cadherin" evidence="21">
    <location>
        <begin position="2901"/>
        <end position="3007"/>
    </location>
</feature>
<dbReference type="SMART" id="SM00112">
    <property type="entry name" value="CA"/>
    <property type="match status" value="34"/>
</dbReference>
<keyword evidence="6 18" id="KW-0732">Signal</keyword>
<feature type="domain" description="Cadherin" evidence="21">
    <location>
        <begin position="3008"/>
        <end position="3108"/>
    </location>
</feature>
<dbReference type="FunFam" id="2.60.40.60:FF:000065">
    <property type="entry name" value="FAT atypical cadherin 1"/>
    <property type="match status" value="1"/>
</dbReference>
<keyword evidence="3" id="KW-1003">Cell membrane</keyword>
<dbReference type="InterPro" id="IPR049883">
    <property type="entry name" value="NOTCH1_EGF-like"/>
</dbReference>
<dbReference type="PROSITE" id="PS00010">
    <property type="entry name" value="ASX_HYDROXYL"/>
    <property type="match status" value="1"/>
</dbReference>
<dbReference type="CDD" id="cd00110">
    <property type="entry name" value="LamG"/>
    <property type="match status" value="1"/>
</dbReference>
<dbReference type="RefSeq" id="XP_002424182.1">
    <property type="nucleotide sequence ID" value="XM_002424137.1"/>
</dbReference>
<dbReference type="KEGG" id="phu:Phum_PHUM117300"/>
<dbReference type="InParanoid" id="E0VDI8"/>
<feature type="domain" description="EGF-like" evidence="20">
    <location>
        <begin position="3906"/>
        <end position="3944"/>
    </location>
</feature>
<dbReference type="CDD" id="cd00054">
    <property type="entry name" value="EGF_CA"/>
    <property type="match status" value="5"/>
</dbReference>
<proteinExistence type="inferred from homology"/>
<feature type="domain" description="Cadherin" evidence="21">
    <location>
        <begin position="2280"/>
        <end position="2381"/>
    </location>
</feature>
<dbReference type="FunFam" id="2.60.40.60:FF:000066">
    <property type="entry name" value="FAT atypical cadherin 1"/>
    <property type="match status" value="1"/>
</dbReference>
<dbReference type="EMBL" id="AAZO01001383">
    <property type="status" value="NOT_ANNOTATED_CDS"/>
    <property type="molecule type" value="Genomic_DNA"/>
</dbReference>
<dbReference type="STRING" id="121224.E0VDI8"/>
<dbReference type="PROSITE" id="PS00022">
    <property type="entry name" value="EGF_1"/>
    <property type="match status" value="4"/>
</dbReference>
<evidence type="ECO:0000256" key="4">
    <source>
        <dbReference type="ARBA" id="ARBA00022536"/>
    </source>
</evidence>
<dbReference type="InterPro" id="IPR050971">
    <property type="entry name" value="Cadherin-domain_protein"/>
</dbReference>
<dbReference type="OrthoDB" id="6252479at2759"/>
<feature type="domain" description="Cadherin" evidence="21">
    <location>
        <begin position="224"/>
        <end position="331"/>
    </location>
</feature>
<evidence type="ECO:0000256" key="13">
    <source>
        <dbReference type="ARBA" id="ARBA00023180"/>
    </source>
</evidence>
<dbReference type="VEuPathDB" id="VectorBase:PHUM117300"/>
<evidence type="ECO:0000256" key="5">
    <source>
        <dbReference type="ARBA" id="ARBA00022692"/>
    </source>
</evidence>
<evidence type="ECO:0000259" key="19">
    <source>
        <dbReference type="PROSITE" id="PS50025"/>
    </source>
</evidence>
<dbReference type="GO" id="GO:0008104">
    <property type="term" value="P:intracellular protein localization"/>
    <property type="evidence" value="ECO:0007669"/>
    <property type="project" value="UniProtKB-ARBA"/>
</dbReference>
<dbReference type="FunFam" id="2.60.40.60:FF:000059">
    <property type="entry name" value="FAT atypical cadherin 3"/>
    <property type="match status" value="1"/>
</dbReference>
<dbReference type="FunFam" id="2.60.40.60:FF:000080">
    <property type="entry name" value="FAT atypical cadherin 1"/>
    <property type="match status" value="1"/>
</dbReference>
<keyword evidence="5 17" id="KW-0812">Transmembrane</keyword>
<dbReference type="GO" id="GO:0005911">
    <property type="term" value="C:cell-cell junction"/>
    <property type="evidence" value="ECO:0007669"/>
    <property type="project" value="TreeGrafter"/>
</dbReference>
<dbReference type="Gene3D" id="2.60.120.200">
    <property type="match status" value="1"/>
</dbReference>
<dbReference type="FunFam" id="2.60.40.60:FF:000032">
    <property type="entry name" value="FAT atypical cadherin 1"/>
    <property type="match status" value="1"/>
</dbReference>
<feature type="disulfide bond" evidence="15">
    <location>
        <begin position="3934"/>
        <end position="3943"/>
    </location>
</feature>
<evidence type="ECO:0000256" key="10">
    <source>
        <dbReference type="ARBA" id="ARBA00022989"/>
    </source>
</evidence>
<dbReference type="FunFam" id="2.60.40.60:FF:000100">
    <property type="entry name" value="protocadherin Fat 2"/>
    <property type="match status" value="1"/>
</dbReference>
<keyword evidence="22" id="KW-0560">Oxidoreductase</keyword>
<dbReference type="GO" id="GO:0005886">
    <property type="term" value="C:plasma membrane"/>
    <property type="evidence" value="ECO:0007669"/>
    <property type="project" value="UniProtKB-SubCell"/>
</dbReference>
<feature type="region of interest" description="Disordered" evidence="16">
    <location>
        <begin position="4401"/>
        <end position="4422"/>
    </location>
</feature>
<dbReference type="OMA" id="VNENAHA"/>
<keyword evidence="9" id="KW-0130">Cell adhesion</keyword>
<dbReference type="SMART" id="SM00282">
    <property type="entry name" value="LamG"/>
    <property type="match status" value="1"/>
</dbReference>
<feature type="domain" description="EGF-like" evidence="20">
    <location>
        <begin position="4192"/>
        <end position="4229"/>
    </location>
</feature>
<dbReference type="GO" id="GO:0007424">
    <property type="term" value="P:open tracheal system development"/>
    <property type="evidence" value="ECO:0007669"/>
    <property type="project" value="UniProtKB-ARBA"/>
</dbReference>
<dbReference type="PROSITE" id="PS01187">
    <property type="entry name" value="EGF_CA"/>
    <property type="match status" value="1"/>
</dbReference>
<dbReference type="FunFam" id="2.60.40.60:FF:000026">
    <property type="entry name" value="FAT atypical cadherin 1"/>
    <property type="match status" value="2"/>
</dbReference>
<dbReference type="Pfam" id="PF00028">
    <property type="entry name" value="Cadherin"/>
    <property type="match status" value="29"/>
</dbReference>
<dbReference type="FunFam" id="2.60.40.60:FF:000020">
    <property type="entry name" value="Dachsous cadherin-related 1b"/>
    <property type="match status" value="2"/>
</dbReference>
<dbReference type="Pfam" id="PF00008">
    <property type="entry name" value="EGF"/>
    <property type="match status" value="2"/>
</dbReference>
<dbReference type="CDD" id="cd11304">
    <property type="entry name" value="Cadherin_repeat"/>
    <property type="match status" value="34"/>
</dbReference>
<dbReference type="EC" id="1.1.1.1" evidence="22"/>
<feature type="compositionally biased region" description="Polar residues" evidence="16">
    <location>
        <begin position="4705"/>
        <end position="4716"/>
    </location>
</feature>
<dbReference type="GeneID" id="8238331"/>
<evidence type="ECO:0000256" key="17">
    <source>
        <dbReference type="SAM" id="Phobius"/>
    </source>
</evidence>
<dbReference type="InterPro" id="IPR000152">
    <property type="entry name" value="EGF-type_Asp/Asn_hydroxyl_site"/>
</dbReference>
<dbReference type="GO" id="GO:0007163">
    <property type="term" value="P:establishment or maintenance of cell polarity"/>
    <property type="evidence" value="ECO:0007669"/>
    <property type="project" value="UniProtKB-ARBA"/>
</dbReference>
<dbReference type="FunFam" id="2.10.25.10:FF:000508">
    <property type="entry name" value="Eyes shut homolog"/>
    <property type="match status" value="1"/>
</dbReference>
<dbReference type="Gene3D" id="2.10.25.10">
    <property type="entry name" value="Laminin"/>
    <property type="match status" value="6"/>
</dbReference>
<dbReference type="FunCoup" id="E0VDI8">
    <property type="interactions" value="323"/>
</dbReference>
<feature type="domain" description="Cadherin" evidence="21">
    <location>
        <begin position="440"/>
        <end position="546"/>
    </location>
</feature>
<dbReference type="InterPro" id="IPR013320">
    <property type="entry name" value="ConA-like_dom_sf"/>
</dbReference>
<feature type="domain" description="Cadherin" evidence="21">
    <location>
        <begin position="1553"/>
        <end position="1658"/>
    </location>
</feature>
<feature type="domain" description="Cadherin" evidence="21">
    <location>
        <begin position="107"/>
        <end position="223"/>
    </location>
</feature>
<dbReference type="FunFam" id="2.60.40.60:FF:000015">
    <property type="entry name" value="FAT atypical cadherin 1"/>
    <property type="match status" value="1"/>
</dbReference>
<dbReference type="FunFam" id="2.60.40.60:FF:000084">
    <property type="entry name" value="FAT atypical cadherin 3"/>
    <property type="match status" value="1"/>
</dbReference>
<dbReference type="FunFam" id="2.60.40.60:FF:000075">
    <property type="entry name" value="FAT atypical cadherin 1"/>
    <property type="match status" value="1"/>
</dbReference>
<feature type="domain" description="Cadherin" evidence="21">
    <location>
        <begin position="1025"/>
        <end position="1132"/>
    </location>
</feature>
<evidence type="ECO:0000313" key="24">
    <source>
        <dbReference type="Proteomes" id="UP000009046"/>
    </source>
</evidence>
<dbReference type="InterPro" id="IPR015919">
    <property type="entry name" value="Cadherin-like_sf"/>
</dbReference>
<dbReference type="SUPFAM" id="SSF49313">
    <property type="entry name" value="Cadherin-like"/>
    <property type="match status" value="34"/>
</dbReference>
<keyword evidence="4 15" id="KW-0245">EGF-like domain</keyword>
<feature type="disulfide bond" evidence="15">
    <location>
        <begin position="4293"/>
        <end position="4302"/>
    </location>
</feature>